<evidence type="ECO:0000313" key="3">
    <source>
        <dbReference type="EMBL" id="OCB85359.1"/>
    </source>
</evidence>
<organism evidence="3 4">
    <name type="scientific">Sanghuangporus baumii</name>
    <name type="common">Phellinus baumii</name>
    <dbReference type="NCBI Taxonomy" id="108892"/>
    <lineage>
        <taxon>Eukaryota</taxon>
        <taxon>Fungi</taxon>
        <taxon>Dikarya</taxon>
        <taxon>Basidiomycota</taxon>
        <taxon>Agaricomycotina</taxon>
        <taxon>Agaricomycetes</taxon>
        <taxon>Hymenochaetales</taxon>
        <taxon>Hymenochaetaceae</taxon>
        <taxon>Sanghuangporus</taxon>
    </lineage>
</organism>
<dbReference type="AlphaFoldDB" id="A0A9Q5HSX6"/>
<dbReference type="Gene3D" id="3.60.40.10">
    <property type="entry name" value="PPM-type phosphatase domain"/>
    <property type="match status" value="1"/>
</dbReference>
<proteinExistence type="predicted"/>
<reference evidence="3" key="1">
    <citation type="submission" date="2016-06" db="EMBL/GenBank/DDBJ databases">
        <title>Draft Genome sequence of the fungus Inonotus baumii.</title>
        <authorList>
            <person name="Zhu H."/>
            <person name="Lin W."/>
        </authorList>
    </citation>
    <scope>NUCLEOTIDE SEQUENCE</scope>
    <source>
        <strain evidence="3">821</strain>
    </source>
</reference>
<dbReference type="PANTHER" id="PTHR13832:SF792">
    <property type="entry name" value="GM14286P"/>
    <property type="match status" value="1"/>
</dbReference>
<name>A0A9Q5HSX6_SANBA</name>
<evidence type="ECO:0000256" key="1">
    <source>
        <dbReference type="SAM" id="MobiDB-lite"/>
    </source>
</evidence>
<dbReference type="InterPro" id="IPR015655">
    <property type="entry name" value="PP2C"/>
</dbReference>
<gene>
    <name evidence="3" type="ORF">A7U60_g7668</name>
</gene>
<protein>
    <submittedName>
        <fullName evidence="3">Protein serine/threonine phosphatase 2C</fullName>
    </submittedName>
</protein>
<dbReference type="Proteomes" id="UP000757232">
    <property type="component" value="Unassembled WGS sequence"/>
</dbReference>
<dbReference type="PROSITE" id="PS51746">
    <property type="entry name" value="PPM_2"/>
    <property type="match status" value="1"/>
</dbReference>
<evidence type="ECO:0000313" key="4">
    <source>
        <dbReference type="Proteomes" id="UP000757232"/>
    </source>
</evidence>
<feature type="domain" description="PPM-type phosphatase" evidence="2">
    <location>
        <begin position="86"/>
        <end position="594"/>
    </location>
</feature>
<feature type="compositionally biased region" description="Polar residues" evidence="1">
    <location>
        <begin position="503"/>
        <end position="512"/>
    </location>
</feature>
<sequence length="613" mass="67048">MLRHPWRTLAGSAVLVGSSAYIYRRVTRPKTAHETFDIRAPTVGPDGKRTYTTQTIRIQSMPEIETRLKENAVLRASSRPGHILWKHATAHLASNDPIEDAHAEAIVQRDQQDGDYLFFTVMDGHSGTHTSRLLSKTLIPAIALQLRELTTSPGSFDSKAGRASFLDSIRSLFSSAPKSPGASTTPYDADPKFVSLAIQTAFAMVDSEIVNAPLRLLHDHLKEIGAKGNESLPDLSKHPMALPSMAPALSGSCALLALLDTAHRDLYVACTGDCRAVAGVWEEAPDGCGNGTWRVDVLSDDQTGRNASELKRLQSEHPKGEASTVVQRGRILGGLEPSRAFGDARYKWPLHIQQLLTHVYMDGNGQTIRRPPPDFKTPPYVTAQPVIAYRKLDFLPLSEYPPIQFPPLNSADGIVPPSSAQPSMFSWLREYAPFTKGSEQRVENATLPLSSKSSSLVQTPQRPPSSSLRFIILATDGLWDQISSLDAVALVGAHLSGLRSPSVTRSTLNTYAPTRVGDSPGVEGKANPPTSNKDQTQKQDEGPGWAFVDHHPGVHLLRNAFGGADTDRLRRLLSIPAPFSRRFRDDVTVTVVWWEDGRVNEAKTENVNLKAKL</sequence>
<dbReference type="SMART" id="SM00332">
    <property type="entry name" value="PP2Cc"/>
    <property type="match status" value="1"/>
</dbReference>
<accession>A0A9Q5HSX6</accession>
<dbReference type="EMBL" id="LNZH02000210">
    <property type="protein sequence ID" value="OCB85359.1"/>
    <property type="molecule type" value="Genomic_DNA"/>
</dbReference>
<dbReference type="Pfam" id="PF00481">
    <property type="entry name" value="PP2C"/>
    <property type="match status" value="1"/>
</dbReference>
<comment type="caution">
    <text evidence="3">The sequence shown here is derived from an EMBL/GenBank/DDBJ whole genome shotgun (WGS) entry which is preliminary data.</text>
</comment>
<dbReference type="CDD" id="cd00143">
    <property type="entry name" value="PP2Cc"/>
    <property type="match status" value="1"/>
</dbReference>
<dbReference type="PANTHER" id="PTHR13832">
    <property type="entry name" value="PROTEIN PHOSPHATASE 2C"/>
    <property type="match status" value="1"/>
</dbReference>
<evidence type="ECO:0000259" key="2">
    <source>
        <dbReference type="PROSITE" id="PS51746"/>
    </source>
</evidence>
<dbReference type="InterPro" id="IPR036457">
    <property type="entry name" value="PPM-type-like_dom_sf"/>
</dbReference>
<feature type="region of interest" description="Disordered" evidence="1">
    <location>
        <begin position="503"/>
        <end position="544"/>
    </location>
</feature>
<dbReference type="GO" id="GO:0004741">
    <property type="term" value="F:[pyruvate dehydrogenase (acetyl-transferring)]-phosphatase activity"/>
    <property type="evidence" value="ECO:0007669"/>
    <property type="project" value="TreeGrafter"/>
</dbReference>
<dbReference type="GO" id="GO:0005739">
    <property type="term" value="C:mitochondrion"/>
    <property type="evidence" value="ECO:0007669"/>
    <property type="project" value="TreeGrafter"/>
</dbReference>
<dbReference type="SUPFAM" id="SSF81606">
    <property type="entry name" value="PP2C-like"/>
    <property type="match status" value="1"/>
</dbReference>
<keyword evidence="4" id="KW-1185">Reference proteome</keyword>
<dbReference type="OrthoDB" id="420076at2759"/>
<dbReference type="InterPro" id="IPR001932">
    <property type="entry name" value="PPM-type_phosphatase-like_dom"/>
</dbReference>